<proteinExistence type="predicted"/>
<reference evidence="1" key="3">
    <citation type="submission" date="2006-07" db="EMBL/GenBank/DDBJ databases">
        <authorList>
            <person name="Buell R."/>
        </authorList>
    </citation>
    <scope>NUCLEOTIDE SEQUENCE</scope>
</reference>
<organism evidence="1">
    <name type="scientific">Oryza sativa subsp. japonica</name>
    <name type="common">Rice</name>
    <dbReference type="NCBI Taxonomy" id="39947"/>
    <lineage>
        <taxon>Eukaryota</taxon>
        <taxon>Viridiplantae</taxon>
        <taxon>Streptophyta</taxon>
        <taxon>Embryophyta</taxon>
        <taxon>Tracheophyta</taxon>
        <taxon>Spermatophyta</taxon>
        <taxon>Magnoliopsida</taxon>
        <taxon>Liliopsida</taxon>
        <taxon>Poales</taxon>
        <taxon>Poaceae</taxon>
        <taxon>BOP clade</taxon>
        <taxon>Oryzoideae</taxon>
        <taxon>Oryzeae</taxon>
        <taxon>Oryzinae</taxon>
        <taxon>Oryza</taxon>
        <taxon>Oryza sativa</taxon>
    </lineage>
</organism>
<accession>Q339U2</accession>
<reference evidence="1" key="2">
    <citation type="submission" date="2003-05" db="EMBL/GenBank/DDBJ databases">
        <authorList>
            <person name="Buell C.R."/>
            <person name="Wing R.A."/>
            <person name="McCombie W.R."/>
            <person name="Messing J."/>
            <person name="Yuan Q."/>
            <person name="Ouyang S."/>
        </authorList>
    </citation>
    <scope>NUCLEOTIDE SEQUENCE</scope>
</reference>
<reference evidence="1" key="1">
    <citation type="journal article" date="2003" name="Science">
        <title>In-depth view of structure, activity, and evolution of rice chromosome 10.</title>
        <authorList>
            <consortium name="Rice Chromosome 10 Sequencing Consortium"/>
        </authorList>
    </citation>
    <scope>NUCLEOTIDE SEQUENCE [LARGE SCALE GENOMIC DNA]</scope>
</reference>
<name>Q339U2_ORYSJ</name>
<dbReference type="EMBL" id="DP000086">
    <property type="protein sequence ID" value="ABB47185.1"/>
    <property type="molecule type" value="Genomic_DNA"/>
</dbReference>
<gene>
    <name evidence="1" type="ordered locus">LOC_Os10g18520</name>
</gene>
<protein>
    <submittedName>
        <fullName evidence="1">Uncharacterized protein</fullName>
    </submittedName>
</protein>
<evidence type="ECO:0000313" key="1">
    <source>
        <dbReference type="EMBL" id="ABB47185.1"/>
    </source>
</evidence>
<sequence length="71" mass="8047">MADAAAALTQCHHIRASLAEAAIAGRWEEWEEEGDREREEWVEEADRERGVGRRGRGRWEEGAGVGWDLRG</sequence>
<dbReference type="AlphaFoldDB" id="Q339U2"/>